<feature type="region of interest" description="Disordered" evidence="6">
    <location>
        <begin position="1"/>
        <end position="90"/>
    </location>
</feature>
<comment type="subcellular location">
    <subcellularLocation>
        <location evidence="1 4">Nucleus</location>
    </subcellularLocation>
</comment>
<evidence type="ECO:0000256" key="2">
    <source>
        <dbReference type="ARBA" id="ARBA00008186"/>
    </source>
</evidence>
<evidence type="ECO:0000256" key="4">
    <source>
        <dbReference type="RuleBase" id="RU364147"/>
    </source>
</evidence>
<evidence type="ECO:0000256" key="6">
    <source>
        <dbReference type="SAM" id="MobiDB-lite"/>
    </source>
</evidence>
<keyword evidence="4" id="KW-0010">Activator</keyword>
<dbReference type="GO" id="GO:0006357">
    <property type="term" value="P:regulation of transcription by RNA polymerase II"/>
    <property type="evidence" value="ECO:0007669"/>
    <property type="project" value="InterPro"/>
</dbReference>
<dbReference type="OrthoDB" id="10634733at2759"/>
<evidence type="ECO:0000313" key="8">
    <source>
        <dbReference type="Proteomes" id="UP000193685"/>
    </source>
</evidence>
<feature type="coiled-coil region" evidence="5">
    <location>
        <begin position="141"/>
        <end position="168"/>
    </location>
</feature>
<dbReference type="EMBL" id="MCFI01000012">
    <property type="protein sequence ID" value="ORY80904.1"/>
    <property type="molecule type" value="Genomic_DNA"/>
</dbReference>
<organism evidence="7 8">
    <name type="scientific">Protomyces lactucae-debilis</name>
    <dbReference type="NCBI Taxonomy" id="2754530"/>
    <lineage>
        <taxon>Eukaryota</taxon>
        <taxon>Fungi</taxon>
        <taxon>Dikarya</taxon>
        <taxon>Ascomycota</taxon>
        <taxon>Taphrinomycotina</taxon>
        <taxon>Taphrinomycetes</taxon>
        <taxon>Taphrinales</taxon>
        <taxon>Protomycetaceae</taxon>
        <taxon>Protomyces</taxon>
    </lineage>
</organism>
<comment type="similarity">
    <text evidence="2 4">Belongs to the Mediator complex subunit 11 family.</text>
</comment>
<comment type="subunit">
    <text evidence="4">Component of the Mediator complex.</text>
</comment>
<gene>
    <name evidence="4" type="primary">MED11</name>
    <name evidence="7" type="ORF">BCR37DRAFT_387941</name>
</gene>
<protein>
    <recommendedName>
        <fullName evidence="4">Mediator of RNA polymerase II transcription subunit 11</fullName>
    </recommendedName>
    <alternativeName>
        <fullName evidence="4">Mediator complex subunit 11</fullName>
    </alternativeName>
</protein>
<accession>A0A1Y2FBU1</accession>
<evidence type="ECO:0000256" key="5">
    <source>
        <dbReference type="SAM" id="Coils"/>
    </source>
</evidence>
<feature type="compositionally biased region" description="Acidic residues" evidence="6">
    <location>
        <begin position="1"/>
        <end position="10"/>
    </location>
</feature>
<comment type="function">
    <text evidence="4">Component of the Mediator complex, a coactivator involved in the regulated transcription of nearly all RNA polymerase II-dependent genes. Mediator functions as a bridge to convey information from gene-specific regulatory proteins to the basal RNA polymerase II transcription machinery. Mediator is recruited to promoters by direct interactions with regulatory proteins and serves as a scaffold for the assembly of a functional pre-initiation complex with RNA polymerase II and the general transcription factors.</text>
</comment>
<dbReference type="GO" id="GO:0016592">
    <property type="term" value="C:mediator complex"/>
    <property type="evidence" value="ECO:0007669"/>
    <property type="project" value="InterPro"/>
</dbReference>
<dbReference type="Proteomes" id="UP000193685">
    <property type="component" value="Unassembled WGS sequence"/>
</dbReference>
<dbReference type="Gene3D" id="1.10.287.3490">
    <property type="match status" value="1"/>
</dbReference>
<proteinExistence type="inferred from homology"/>
<feature type="compositionally biased region" description="Acidic residues" evidence="6">
    <location>
        <begin position="50"/>
        <end position="60"/>
    </location>
</feature>
<evidence type="ECO:0000256" key="3">
    <source>
        <dbReference type="ARBA" id="ARBA00023242"/>
    </source>
</evidence>
<dbReference type="InterPro" id="IPR019404">
    <property type="entry name" value="Mediator_Med11"/>
</dbReference>
<feature type="compositionally biased region" description="Acidic residues" evidence="6">
    <location>
        <begin position="30"/>
        <end position="40"/>
    </location>
</feature>
<evidence type="ECO:0000313" key="7">
    <source>
        <dbReference type="EMBL" id="ORY80904.1"/>
    </source>
</evidence>
<dbReference type="AlphaFoldDB" id="A0A1Y2FBU1"/>
<keyword evidence="8" id="KW-1185">Reference proteome</keyword>
<dbReference type="Pfam" id="PF10280">
    <property type="entry name" value="Med11"/>
    <property type="match status" value="1"/>
</dbReference>
<comment type="caution">
    <text evidence="7">The sequence shown here is derived from an EMBL/GenBank/DDBJ whole genome shotgun (WGS) entry which is preliminary data.</text>
</comment>
<keyword evidence="4" id="KW-0805">Transcription regulation</keyword>
<keyword evidence="4" id="KW-0804">Transcription</keyword>
<reference evidence="7 8" key="1">
    <citation type="submission" date="2016-07" db="EMBL/GenBank/DDBJ databases">
        <title>Pervasive Adenine N6-methylation of Active Genes in Fungi.</title>
        <authorList>
            <consortium name="DOE Joint Genome Institute"/>
            <person name="Mondo S.J."/>
            <person name="Dannebaum R.O."/>
            <person name="Kuo R.C."/>
            <person name="Labutti K."/>
            <person name="Haridas S."/>
            <person name="Kuo A."/>
            <person name="Salamov A."/>
            <person name="Ahrendt S.R."/>
            <person name="Lipzen A."/>
            <person name="Sullivan W."/>
            <person name="Andreopoulos W.B."/>
            <person name="Clum A."/>
            <person name="Lindquist E."/>
            <person name="Daum C."/>
            <person name="Ramamoorthy G.K."/>
            <person name="Gryganskyi A."/>
            <person name="Culley D."/>
            <person name="Magnuson J.K."/>
            <person name="James T.Y."/>
            <person name="O'Malley M.A."/>
            <person name="Stajich J.E."/>
            <person name="Spatafora J.W."/>
            <person name="Visel A."/>
            <person name="Grigoriev I.V."/>
        </authorList>
    </citation>
    <scope>NUCLEOTIDE SEQUENCE [LARGE SCALE GENOMIC DNA]</scope>
    <source>
        <strain evidence="7 8">12-1054</strain>
    </source>
</reference>
<feature type="compositionally biased region" description="Acidic residues" evidence="6">
    <location>
        <begin position="77"/>
        <end position="89"/>
    </location>
</feature>
<evidence type="ECO:0000256" key="1">
    <source>
        <dbReference type="ARBA" id="ARBA00004123"/>
    </source>
</evidence>
<dbReference type="GO" id="GO:0003712">
    <property type="term" value="F:transcription coregulator activity"/>
    <property type="evidence" value="ECO:0007669"/>
    <property type="project" value="InterPro"/>
</dbReference>
<keyword evidence="5" id="KW-0175">Coiled coil</keyword>
<feature type="compositionally biased region" description="Basic and acidic residues" evidence="6">
    <location>
        <begin position="61"/>
        <end position="71"/>
    </location>
</feature>
<keyword evidence="3 4" id="KW-0539">Nucleus</keyword>
<sequence>MEPIEIDSSPEEERLVPPDSANRNGFELMAADETEGDEPVAEAGSRESAEAPDAEDMQVDGDDKISEKIHSEAASASEDDDEFMDEDAETAVKVSTADRLAELSAIDALLATVPQSAAEALAALNPSVSPPAGSTRAALYAEAAQRLLDALESSTARLKRSVRALEEQEVVATRMGVTFAPLSVSQAKTSSAQEPLKGLAEVLESSASAKSLMAASPV</sequence>
<name>A0A1Y2FBU1_PROLT</name>